<keyword evidence="8" id="KW-1185">Reference proteome</keyword>
<gene>
    <name evidence="7" type="ORF">SAMN05444390_1011336</name>
</gene>
<feature type="transmembrane region" description="Helical" evidence="5">
    <location>
        <begin position="124"/>
        <end position="140"/>
    </location>
</feature>
<organism evidence="7 8">
    <name type="scientific">Marinobacterium lutimaris</name>
    <dbReference type="NCBI Taxonomy" id="568106"/>
    <lineage>
        <taxon>Bacteria</taxon>
        <taxon>Pseudomonadati</taxon>
        <taxon>Pseudomonadota</taxon>
        <taxon>Gammaproteobacteria</taxon>
        <taxon>Oceanospirillales</taxon>
        <taxon>Oceanospirillaceae</taxon>
        <taxon>Marinobacterium</taxon>
    </lineage>
</organism>
<evidence type="ECO:0000313" key="7">
    <source>
        <dbReference type="EMBL" id="SEG09256.1"/>
    </source>
</evidence>
<evidence type="ECO:0000256" key="5">
    <source>
        <dbReference type="SAM" id="Phobius"/>
    </source>
</evidence>
<comment type="subcellular location">
    <subcellularLocation>
        <location evidence="1">Membrane</location>
        <topology evidence="1">Multi-pass membrane protein</topology>
    </subcellularLocation>
</comment>
<evidence type="ECO:0000256" key="1">
    <source>
        <dbReference type="ARBA" id="ARBA00004141"/>
    </source>
</evidence>
<feature type="transmembrane region" description="Helical" evidence="5">
    <location>
        <begin position="243"/>
        <end position="260"/>
    </location>
</feature>
<feature type="transmembrane region" description="Helical" evidence="5">
    <location>
        <begin position="73"/>
        <end position="91"/>
    </location>
</feature>
<evidence type="ECO:0000313" key="8">
    <source>
        <dbReference type="Proteomes" id="UP000236745"/>
    </source>
</evidence>
<keyword evidence="2 5" id="KW-0812">Transmembrane</keyword>
<proteinExistence type="predicted"/>
<evidence type="ECO:0000259" key="6">
    <source>
        <dbReference type="Pfam" id="PF13515"/>
    </source>
</evidence>
<feature type="transmembrane region" description="Helical" evidence="5">
    <location>
        <begin position="348"/>
        <end position="365"/>
    </location>
</feature>
<keyword evidence="3 5" id="KW-1133">Transmembrane helix</keyword>
<name>A0A1H5XDI2_9GAMM</name>
<dbReference type="Proteomes" id="UP000236745">
    <property type="component" value="Unassembled WGS sequence"/>
</dbReference>
<feature type="transmembrane region" description="Helical" evidence="5">
    <location>
        <begin position="98"/>
        <end position="118"/>
    </location>
</feature>
<dbReference type="RefSeq" id="WP_160115458.1">
    <property type="nucleotide sequence ID" value="NZ_FNVQ01000001.1"/>
</dbReference>
<feature type="transmembrane region" description="Helical" evidence="5">
    <location>
        <begin position="48"/>
        <end position="67"/>
    </location>
</feature>
<dbReference type="AlphaFoldDB" id="A0A1H5XDI2"/>
<feature type="domain" description="Integral membrane bound transporter" evidence="6">
    <location>
        <begin position="231"/>
        <end position="358"/>
    </location>
</feature>
<sequence>MSQSNQKQTTTPDTAEIGLLRTVMHLLHGQQVKSCVYVGKLPSFRNECLAGAQTGLTAVLALIAVYLSPWSDMVGFAGIGSLIALFGRFESRSGRNRLLLQAAAIQTLSVLLVSSAKFAGLPEAGLLLLLALLCGIYLFICVTGRYGAPGPLIFVFAAGSCIGGDVTQQVILERTLVTGGAALLGWFICISTAFLRHPPSAERNFPQVPPAPPVSHRLIASTRTFISTAVAMFIVRYGFDAHYPAWAGMGALAVTQGAYLHVSMNRAMQRMAGTTIGAMMAWGVLQFEPNIWGLIAVIGVFQTVTEMVIGKNYALGQMFVAPTALLVTHLAAPWIPSETLVPERVLDTVIGPCIGMLVAVILSTMDDRRYLDKLRKSAAEKQA</sequence>
<evidence type="ECO:0000256" key="2">
    <source>
        <dbReference type="ARBA" id="ARBA00022692"/>
    </source>
</evidence>
<keyword evidence="4 5" id="KW-0472">Membrane</keyword>
<dbReference type="Pfam" id="PF13515">
    <property type="entry name" value="FUSC_2"/>
    <property type="match status" value="1"/>
</dbReference>
<protein>
    <submittedName>
        <fullName evidence="7">Fusaric acid resistance protein-like</fullName>
    </submittedName>
</protein>
<feature type="transmembrane region" description="Helical" evidence="5">
    <location>
        <begin position="177"/>
        <end position="197"/>
    </location>
</feature>
<dbReference type="EMBL" id="FNVQ01000001">
    <property type="protein sequence ID" value="SEG09256.1"/>
    <property type="molecule type" value="Genomic_DNA"/>
</dbReference>
<accession>A0A1H5XDI2</accession>
<reference evidence="7 8" key="1">
    <citation type="submission" date="2016-10" db="EMBL/GenBank/DDBJ databases">
        <authorList>
            <person name="de Groot N.N."/>
        </authorList>
    </citation>
    <scope>NUCLEOTIDE SEQUENCE [LARGE SCALE GENOMIC DNA]</scope>
    <source>
        <strain evidence="7 8">DSM 22012</strain>
    </source>
</reference>
<dbReference type="InterPro" id="IPR049453">
    <property type="entry name" value="Memb_transporter_dom"/>
</dbReference>
<evidence type="ECO:0000256" key="4">
    <source>
        <dbReference type="ARBA" id="ARBA00023136"/>
    </source>
</evidence>
<feature type="transmembrane region" description="Helical" evidence="5">
    <location>
        <begin position="318"/>
        <end position="336"/>
    </location>
</feature>
<dbReference type="OrthoDB" id="581879at2"/>
<dbReference type="GO" id="GO:0016020">
    <property type="term" value="C:membrane"/>
    <property type="evidence" value="ECO:0007669"/>
    <property type="project" value="UniProtKB-SubCell"/>
</dbReference>
<feature type="transmembrane region" description="Helical" evidence="5">
    <location>
        <begin position="152"/>
        <end position="171"/>
    </location>
</feature>
<evidence type="ECO:0000256" key="3">
    <source>
        <dbReference type="ARBA" id="ARBA00022989"/>
    </source>
</evidence>